<evidence type="ECO:0000313" key="2">
    <source>
        <dbReference type="EMBL" id="TWF38969.1"/>
    </source>
</evidence>
<evidence type="ECO:0000313" key="3">
    <source>
        <dbReference type="Proteomes" id="UP000320811"/>
    </source>
</evidence>
<organism evidence="2 3">
    <name type="scientific">Chitinophaga polysaccharea</name>
    <dbReference type="NCBI Taxonomy" id="1293035"/>
    <lineage>
        <taxon>Bacteria</taxon>
        <taxon>Pseudomonadati</taxon>
        <taxon>Bacteroidota</taxon>
        <taxon>Chitinophagia</taxon>
        <taxon>Chitinophagales</taxon>
        <taxon>Chitinophagaceae</taxon>
        <taxon>Chitinophaga</taxon>
    </lineage>
</organism>
<comment type="caution">
    <text evidence="2">The sequence shown here is derived from an EMBL/GenBank/DDBJ whole genome shotgun (WGS) entry which is preliminary data.</text>
</comment>
<dbReference type="InterPro" id="IPR025402">
    <property type="entry name" value="DMP19_C"/>
</dbReference>
<evidence type="ECO:0000259" key="1">
    <source>
        <dbReference type="Pfam" id="PF14300"/>
    </source>
</evidence>
<dbReference type="AlphaFoldDB" id="A0A561PLI1"/>
<protein>
    <submittedName>
        <fullName evidence="2">Uncharacterized protein DUF4375</fullName>
    </submittedName>
</protein>
<dbReference type="Gene3D" id="1.20.1420.60">
    <property type="match status" value="1"/>
</dbReference>
<proteinExistence type="predicted"/>
<sequence>MEQEEQRKAFEDYSFEITDKLFKTFGGKLDQMPEKEQEVVRIWRLEADMYNGGFIQYFCNWGYDNFLSTRDILQRLNANKSLDIITECENLLALVIDDKRLTTLWDIPRYLGDYLTPEQEARLEKLDQLYWENPDDIQLLAYHYYLQSHV</sequence>
<accession>A0A561PLI1</accession>
<dbReference type="EMBL" id="VIWO01000006">
    <property type="protein sequence ID" value="TWF38969.1"/>
    <property type="molecule type" value="Genomic_DNA"/>
</dbReference>
<keyword evidence="3" id="KW-1185">Reference proteome</keyword>
<dbReference type="Proteomes" id="UP000320811">
    <property type="component" value="Unassembled WGS sequence"/>
</dbReference>
<dbReference type="RefSeq" id="WP_186452539.1">
    <property type="nucleotide sequence ID" value="NZ_VIWO01000006.1"/>
</dbReference>
<dbReference type="Pfam" id="PF14300">
    <property type="entry name" value="DMP19"/>
    <property type="match status" value="1"/>
</dbReference>
<feature type="domain" description="DNA mimic protein DMP19 C-terminal" evidence="1">
    <location>
        <begin position="30"/>
        <end position="149"/>
    </location>
</feature>
<gene>
    <name evidence="2" type="ORF">FHW36_106192</name>
</gene>
<reference evidence="2 3" key="1">
    <citation type="submission" date="2019-06" db="EMBL/GenBank/DDBJ databases">
        <title>Sorghum-associated microbial communities from plants grown in Nebraska, USA.</title>
        <authorList>
            <person name="Schachtman D."/>
        </authorList>
    </citation>
    <scope>NUCLEOTIDE SEQUENCE [LARGE SCALE GENOMIC DNA]</scope>
    <source>
        <strain evidence="2 3">1209</strain>
    </source>
</reference>
<name>A0A561PLI1_9BACT</name>